<comment type="pathway">
    <text evidence="1 6">Cofactor biosynthesis; pyrroloquinoline quinone biosynthesis.</text>
</comment>
<evidence type="ECO:0000256" key="2">
    <source>
        <dbReference type="ARBA" id="ARBA00008481"/>
    </source>
</evidence>
<dbReference type="InterPro" id="IPR036866">
    <property type="entry name" value="RibonucZ/Hydroxyglut_hydro"/>
</dbReference>
<evidence type="ECO:0000313" key="9">
    <source>
        <dbReference type="Proteomes" id="UP001205185"/>
    </source>
</evidence>
<gene>
    <name evidence="6" type="primary">pqqB</name>
    <name evidence="8" type="ORF">LV75_005285</name>
</gene>
<dbReference type="InterPro" id="IPR011842">
    <property type="entry name" value="PQQ_synth_PqqB"/>
</dbReference>
<keyword evidence="5 6" id="KW-0884">PQQ biosynthesis</keyword>
<keyword evidence="4 6" id="KW-0813">Transport</keyword>
<dbReference type="Proteomes" id="UP001205185">
    <property type="component" value="Unassembled WGS sequence"/>
</dbReference>
<dbReference type="Pfam" id="PF12706">
    <property type="entry name" value="Lactamase_B_2"/>
    <property type="match status" value="1"/>
</dbReference>
<evidence type="ECO:0000256" key="1">
    <source>
        <dbReference type="ARBA" id="ARBA00004886"/>
    </source>
</evidence>
<sequence>MRVVVLGTAAGGGLPQWNCACDLCERSRSGDPAVPPRLQDCLAISATGRNWYLLNASPDLRAQINATPELAPGPGRRETPIRGALLTDAELDHTLGLTLLREGRLTVWAPRPVLDAAAVRDLLAHYNHWTWYPAEDTFRLDDGHLECAVFPLSGKRPRYAQSASPAPDWVVAYRITDVHTGGSLLYAPCLASWPPGFTEFVTGATCALLDGTFLSADEMASTTGQPDQQVMGHLPITASLPLLPIGVTAWHYTHLNNTNPAAAQDSTARATIEATGTTIATDHTRFDL</sequence>
<feature type="domain" description="Metallo-beta-lactamase" evidence="7">
    <location>
        <begin position="50"/>
        <end position="238"/>
    </location>
</feature>
<name>A0ABT1IJD3_9PSEU</name>
<dbReference type="EMBL" id="JAMTCO010000013">
    <property type="protein sequence ID" value="MCP2272759.1"/>
    <property type="molecule type" value="Genomic_DNA"/>
</dbReference>
<dbReference type="Gene3D" id="3.60.15.10">
    <property type="entry name" value="Ribonuclease Z/Hydroxyacylglutathione hydrolase-like"/>
    <property type="match status" value="1"/>
</dbReference>
<comment type="caution">
    <text evidence="8">The sequence shown here is derived from an EMBL/GenBank/DDBJ whole genome shotgun (WGS) entry which is preliminary data.</text>
</comment>
<dbReference type="RefSeq" id="WP_253889681.1">
    <property type="nucleotide sequence ID" value="NZ_BAAAVB010000008.1"/>
</dbReference>
<comment type="similarity">
    <text evidence="2 6">Belongs to the PqqB family.</text>
</comment>
<comment type="function">
    <text evidence="6">May be involved in the transport of PQQ or its precursor to the periplasm.</text>
</comment>
<dbReference type="InterPro" id="IPR001279">
    <property type="entry name" value="Metallo-B-lactamas"/>
</dbReference>
<protein>
    <recommendedName>
        <fullName evidence="3 6">Coenzyme PQQ synthesis protein B</fullName>
    </recommendedName>
    <alternativeName>
        <fullName evidence="6">Pyrroloquinoline quinone biosynthesis protein B</fullName>
    </alternativeName>
</protein>
<evidence type="ECO:0000256" key="3">
    <source>
        <dbReference type="ARBA" id="ARBA00015084"/>
    </source>
</evidence>
<evidence type="ECO:0000313" key="8">
    <source>
        <dbReference type="EMBL" id="MCP2272759.1"/>
    </source>
</evidence>
<evidence type="ECO:0000256" key="6">
    <source>
        <dbReference type="HAMAP-Rule" id="MF_00653"/>
    </source>
</evidence>
<dbReference type="HAMAP" id="MF_00653">
    <property type="entry name" value="PQQ_syn_PqqB"/>
    <property type="match status" value="1"/>
</dbReference>
<accession>A0ABT1IJD3</accession>
<organism evidence="8 9">
    <name type="scientific">Actinokineospora diospyrosa</name>
    <dbReference type="NCBI Taxonomy" id="103728"/>
    <lineage>
        <taxon>Bacteria</taxon>
        <taxon>Bacillati</taxon>
        <taxon>Actinomycetota</taxon>
        <taxon>Actinomycetes</taxon>
        <taxon>Pseudonocardiales</taxon>
        <taxon>Pseudonocardiaceae</taxon>
        <taxon>Actinokineospora</taxon>
    </lineage>
</organism>
<dbReference type="SUPFAM" id="SSF56281">
    <property type="entry name" value="Metallo-hydrolase/oxidoreductase"/>
    <property type="match status" value="1"/>
</dbReference>
<evidence type="ECO:0000256" key="5">
    <source>
        <dbReference type="ARBA" id="ARBA00022905"/>
    </source>
</evidence>
<evidence type="ECO:0000256" key="4">
    <source>
        <dbReference type="ARBA" id="ARBA00022448"/>
    </source>
</evidence>
<reference evidence="8 9" key="1">
    <citation type="submission" date="2022-06" db="EMBL/GenBank/DDBJ databases">
        <title>Genomic Encyclopedia of Archaeal and Bacterial Type Strains, Phase II (KMG-II): from individual species to whole genera.</title>
        <authorList>
            <person name="Goeker M."/>
        </authorList>
    </citation>
    <scope>NUCLEOTIDE SEQUENCE [LARGE SCALE GENOMIC DNA]</scope>
    <source>
        <strain evidence="8 9">DSM 44255</strain>
    </source>
</reference>
<proteinExistence type="inferred from homology"/>
<dbReference type="NCBIfam" id="TIGR02108">
    <property type="entry name" value="PQQ_syn_pqqB"/>
    <property type="match status" value="1"/>
</dbReference>
<keyword evidence="9" id="KW-1185">Reference proteome</keyword>
<evidence type="ECO:0000259" key="7">
    <source>
        <dbReference type="Pfam" id="PF12706"/>
    </source>
</evidence>